<evidence type="ECO:0000256" key="3">
    <source>
        <dbReference type="SAM" id="MobiDB-lite"/>
    </source>
</evidence>
<feature type="transmembrane region" description="Helical" evidence="4">
    <location>
        <begin position="109"/>
        <end position="130"/>
    </location>
</feature>
<dbReference type="InterPro" id="IPR017853">
    <property type="entry name" value="GH"/>
</dbReference>
<feature type="transmembrane region" description="Helical" evidence="4">
    <location>
        <begin position="463"/>
        <end position="482"/>
    </location>
</feature>
<dbReference type="VEuPathDB" id="FungiDB:BTJ68_11551"/>
<dbReference type="GO" id="GO:0016020">
    <property type="term" value="C:membrane"/>
    <property type="evidence" value="ECO:0007669"/>
    <property type="project" value="UniProtKB-SubCell"/>
</dbReference>
<evidence type="ECO:0000256" key="2">
    <source>
        <dbReference type="ARBA" id="ARBA00006727"/>
    </source>
</evidence>
<feature type="compositionally biased region" description="Basic and acidic residues" evidence="3">
    <location>
        <begin position="1"/>
        <end position="20"/>
    </location>
</feature>
<feature type="transmembrane region" description="Helical" evidence="4">
    <location>
        <begin position="301"/>
        <end position="324"/>
    </location>
</feature>
<dbReference type="PANTHER" id="PTHR11360">
    <property type="entry name" value="MONOCARBOXYLATE TRANSPORTER"/>
    <property type="match status" value="1"/>
</dbReference>
<protein>
    <recommendedName>
        <fullName evidence="5">Asl1-like glycosyl hydrolase catalytic domain-containing protein</fullName>
    </recommendedName>
</protein>
<comment type="subcellular location">
    <subcellularLocation>
        <location evidence="1">Membrane</location>
        <topology evidence="1">Multi-pass membrane protein</topology>
    </subcellularLocation>
</comment>
<dbReference type="InterPro" id="IPR024655">
    <property type="entry name" value="Asl1_glyco_hydro_catalytic"/>
</dbReference>
<feature type="transmembrane region" description="Helical" evidence="4">
    <location>
        <begin position="872"/>
        <end position="894"/>
    </location>
</feature>
<dbReference type="Pfam" id="PF07690">
    <property type="entry name" value="MFS_1"/>
    <property type="match status" value="2"/>
</dbReference>
<keyword evidence="4" id="KW-0472">Membrane</keyword>
<feature type="transmembrane region" description="Helical" evidence="4">
    <location>
        <begin position="838"/>
        <end position="860"/>
    </location>
</feature>
<feature type="transmembrane region" description="Helical" evidence="4">
    <location>
        <begin position="614"/>
        <end position="633"/>
    </location>
</feature>
<dbReference type="InterPro" id="IPR050327">
    <property type="entry name" value="Proton-linked_MCT"/>
</dbReference>
<feature type="transmembrane region" description="Helical" evidence="4">
    <location>
        <begin position="541"/>
        <end position="565"/>
    </location>
</feature>
<evidence type="ECO:0000256" key="4">
    <source>
        <dbReference type="SAM" id="Phobius"/>
    </source>
</evidence>
<organism evidence="6 7">
    <name type="scientific">Hortaea werneckii</name>
    <name type="common">Black yeast</name>
    <name type="synonym">Cladosporium werneckii</name>
    <dbReference type="NCBI Taxonomy" id="91943"/>
    <lineage>
        <taxon>Eukaryota</taxon>
        <taxon>Fungi</taxon>
        <taxon>Dikarya</taxon>
        <taxon>Ascomycota</taxon>
        <taxon>Pezizomycotina</taxon>
        <taxon>Dothideomycetes</taxon>
        <taxon>Dothideomycetidae</taxon>
        <taxon>Mycosphaerellales</taxon>
        <taxon>Teratosphaeriaceae</taxon>
        <taxon>Hortaea</taxon>
    </lineage>
</organism>
<feature type="compositionally biased region" description="Polar residues" evidence="3">
    <location>
        <begin position="21"/>
        <end position="31"/>
    </location>
</feature>
<dbReference type="InterPro" id="IPR011701">
    <property type="entry name" value="MFS"/>
</dbReference>
<dbReference type="SUPFAM" id="SSF51445">
    <property type="entry name" value="(Trans)glycosidases"/>
    <property type="match status" value="1"/>
</dbReference>
<comment type="similarity">
    <text evidence="2">Belongs to the major facilitator superfamily. Monocarboxylate porter (TC 2.A.1.13) family.</text>
</comment>
<evidence type="ECO:0000259" key="5">
    <source>
        <dbReference type="Pfam" id="PF11790"/>
    </source>
</evidence>
<dbReference type="GO" id="GO:0022857">
    <property type="term" value="F:transmembrane transporter activity"/>
    <property type="evidence" value="ECO:0007669"/>
    <property type="project" value="InterPro"/>
</dbReference>
<feature type="transmembrane region" description="Helical" evidence="4">
    <location>
        <begin position="229"/>
        <end position="248"/>
    </location>
</feature>
<feature type="compositionally biased region" description="Basic residues" evidence="3">
    <location>
        <begin position="77"/>
        <end position="88"/>
    </location>
</feature>
<dbReference type="OrthoDB" id="6499973at2759"/>
<dbReference type="Proteomes" id="UP000270230">
    <property type="component" value="Unassembled WGS sequence"/>
</dbReference>
<comment type="caution">
    <text evidence="6">The sequence shown here is derived from an EMBL/GenBank/DDBJ whole genome shotgun (WGS) entry which is preliminary data.</text>
</comment>
<feature type="transmembrane region" description="Helical" evidence="4">
    <location>
        <begin position="368"/>
        <end position="387"/>
    </location>
</feature>
<evidence type="ECO:0000313" key="6">
    <source>
        <dbReference type="EMBL" id="RMY49060.1"/>
    </source>
</evidence>
<feature type="transmembrane region" description="Helical" evidence="4">
    <location>
        <begin position="703"/>
        <end position="723"/>
    </location>
</feature>
<dbReference type="VEuPathDB" id="FungiDB:BTJ68_04014"/>
<feature type="transmembrane region" description="Helical" evidence="4">
    <location>
        <begin position="585"/>
        <end position="607"/>
    </location>
</feature>
<keyword evidence="4" id="KW-0812">Transmembrane</keyword>
<feature type="transmembrane region" description="Helical" evidence="4">
    <location>
        <begin position="197"/>
        <end position="217"/>
    </location>
</feature>
<feature type="transmembrane region" description="Helical" evidence="4">
    <location>
        <begin position="639"/>
        <end position="659"/>
    </location>
</feature>
<dbReference type="SUPFAM" id="SSF103473">
    <property type="entry name" value="MFS general substrate transporter"/>
    <property type="match status" value="2"/>
</dbReference>
<dbReference type="Gene3D" id="1.20.1250.20">
    <property type="entry name" value="MFS general substrate transporter like domains"/>
    <property type="match status" value="3"/>
</dbReference>
<feature type="transmembrane region" description="Helical" evidence="4">
    <location>
        <begin position="339"/>
        <end position="356"/>
    </location>
</feature>
<feature type="transmembrane region" description="Helical" evidence="4">
    <location>
        <begin position="813"/>
        <end position="832"/>
    </location>
</feature>
<feature type="transmembrane region" description="Helical" evidence="4">
    <location>
        <begin position="142"/>
        <end position="160"/>
    </location>
</feature>
<feature type="compositionally biased region" description="Basic and acidic residues" evidence="3">
    <location>
        <begin position="39"/>
        <end position="60"/>
    </location>
</feature>
<feature type="transmembrane region" description="Helical" evidence="4">
    <location>
        <begin position="937"/>
        <end position="954"/>
    </location>
</feature>
<feature type="region of interest" description="Disordered" evidence="3">
    <location>
        <begin position="1"/>
        <end position="102"/>
    </location>
</feature>
<feature type="transmembrane region" description="Helical" evidence="4">
    <location>
        <begin position="747"/>
        <end position="769"/>
    </location>
</feature>
<feature type="transmembrane region" description="Helical" evidence="4">
    <location>
        <begin position="393"/>
        <end position="418"/>
    </location>
</feature>
<gene>
    <name evidence="6" type="ORF">D0865_07715</name>
</gene>
<evidence type="ECO:0000256" key="1">
    <source>
        <dbReference type="ARBA" id="ARBA00004141"/>
    </source>
</evidence>
<feature type="transmembrane region" description="Helical" evidence="4">
    <location>
        <begin position="172"/>
        <end position="191"/>
    </location>
</feature>
<feature type="domain" description="Asl1-like glycosyl hydrolase catalytic" evidence="5">
    <location>
        <begin position="1051"/>
        <end position="1293"/>
    </location>
</feature>
<keyword evidence="4" id="KW-1133">Transmembrane helix</keyword>
<feature type="transmembrane region" description="Helical" evidence="4">
    <location>
        <begin position="430"/>
        <end position="451"/>
    </location>
</feature>
<dbReference type="FunFam" id="3.20.20.80:FF:000207">
    <property type="entry name" value="Glycoside hydrolase family 128 protein"/>
    <property type="match status" value="1"/>
</dbReference>
<dbReference type="InterPro" id="IPR036259">
    <property type="entry name" value="MFS_trans_sf"/>
</dbReference>
<name>A0A3M7CB42_HORWE</name>
<accession>A0A3M7CB42</accession>
<feature type="transmembrane region" description="Helical" evidence="4">
    <location>
        <begin position="260"/>
        <end position="280"/>
    </location>
</feature>
<dbReference type="EMBL" id="QWIN01000618">
    <property type="protein sequence ID" value="RMY49060.1"/>
    <property type="molecule type" value="Genomic_DNA"/>
</dbReference>
<dbReference type="PANTHER" id="PTHR11360:SF315">
    <property type="entry name" value="TRANSPORTER MCH2-RELATED"/>
    <property type="match status" value="1"/>
</dbReference>
<feature type="transmembrane region" description="Helical" evidence="4">
    <location>
        <begin position="671"/>
        <end position="691"/>
    </location>
</feature>
<dbReference type="Gene3D" id="3.20.20.80">
    <property type="entry name" value="Glycosidases"/>
    <property type="match status" value="1"/>
</dbReference>
<sequence length="1329" mass="145236">MEKESNAREFEEEKAEETSWRIRQQNDQINAWPTAGDDGIQHANDEDDNDHMAHDAEKSQPRSRSHSRPPSSLARTLSRHRSASTHHRLTTDPGPPPDGGRLAWTQAAMLHLTIFSTFGFTTSFGSFQTYYEGTLELDSSTISWLGSLQIFLLFFIGTFSGRAVDAGLFRPVYITGSAMQLLGAFTTSVSTKYWQLVLSQGICLGIANGLHFCPAMSLASTYFLKKRSLVLGIGALGSCTGGVVFPILAQQLIPRIGFPWTVRIIGFIMLATNAVTITFYRTRLPPRRSGPLVEWGAFRELPYVLYCVAAFMFFWGLYFAFFYVGSYARDRLDMPYQDSVNLLLTMVCVGFVWRLLPNWLADRFGALNVILPFTFVCSVMMYGWIGVNSQGTLYVFAAIYGCGSAGIQSMFPATLASLTTDLSKAGVRMGMGFSIVSFACLTGPPLAGALINRRDGDYLYAQIWGGTSFLASGILLVAARIAKVGWKTKIDRRRSIQMAGLSTLRRNDKAAATQASPLENDPQPVVPAMTRDLDDAPPDGGYGWVCCGAIGLLNAFTWGLAASYGVYLSHYLADDYFPGATPLDYALIGGLEFGAALFISPACTVLTRDLGRNAVMFAGCTMLSGGFIAASFANRIWHLYLSQGVLIGMGIGAIFIPSVQVLPQWFLKRRSLAGGLASAGSGFGGLAFSLGTNAMIEQISLAWSLRITGIIGFIANFIGMVLVKDRNHVVKPPQLGFAIHLLRRYDCLLLLSWAFVNLLGYMVILYSLSSYAVQVVGLTQAQAGVITAVLNLGTGIGRPLIGLASDRFGRIEVAATLTLTCGLLLVAIWIPANNYGVLIFYAIPSGAMLGVFWMTIGPLCAEVAGLREVPSFLSLQWLTAVLPTTFSEVIALYLRKPEKGRWAYLNRAWECRSRDRFPLWNAISRGRVALAGLANRFGTGLRLFLAIVSVGLSLPNSEIWQSRRTLLRSVYLTLSGSLGHVEACAPLPLNGEAQRHPERFDISTGRRFLYPITNSDDDNDKMRSSTVLSLVAASLPLALAQDDSLTSSKRGLCYVDPEENTQDTDIWDASDSDLTWYYNYEASPTDGIDESKLQFVPMIWGLPDSDTSMAFYNTVKGLMQQGYNITYVLGFNEPDGCSSGGSCIAAEDAAAAWIREIEPLKDEGVLLGAPAVTGSPMGFTWLENFYNACDGNCTTHFIPVHWYGNFEGLASHMGQVNGTYPNMTMWVTEYACAGCELDEAQQFYNMSADYFDRLDYVTHYSYFGAFRSDVSNVGKNAAMLTQKGELTDIGAWYLGQEATGNKPKGGAAQVAKFAGWAVVVASVAFWTIL</sequence>
<dbReference type="Pfam" id="PF11790">
    <property type="entry name" value="Glyco_hydro_cc"/>
    <property type="match status" value="1"/>
</dbReference>
<proteinExistence type="inferred from homology"/>
<evidence type="ECO:0000313" key="7">
    <source>
        <dbReference type="Proteomes" id="UP000270230"/>
    </source>
</evidence>
<reference evidence="6 7" key="1">
    <citation type="journal article" date="2018" name="BMC Genomics">
        <title>Genomic evidence for intraspecific hybridization in a clonal and extremely halotolerant yeast.</title>
        <authorList>
            <person name="Gostincar C."/>
            <person name="Stajich J.E."/>
            <person name="Zupancic J."/>
            <person name="Zalar P."/>
            <person name="Gunde-Cimerman N."/>
        </authorList>
    </citation>
    <scope>NUCLEOTIDE SEQUENCE [LARGE SCALE GENOMIC DNA]</scope>
    <source>
        <strain evidence="6 7">EXF-151</strain>
    </source>
</reference>